<reference evidence="14 15" key="1">
    <citation type="submission" date="2017-09" db="EMBL/GenBank/DDBJ databases">
        <title>Genome sequencing of Besnoitia besnoiti strain Bb-Ger1.</title>
        <authorList>
            <person name="Schares G."/>
            <person name="Venepally P."/>
            <person name="Lorenzi H.A."/>
        </authorList>
    </citation>
    <scope>NUCLEOTIDE SEQUENCE [LARGE SCALE GENOMIC DNA]</scope>
    <source>
        <strain evidence="14 15">Bb-Ger1</strain>
    </source>
</reference>
<dbReference type="PANTHER" id="PTHR42780">
    <property type="entry name" value="SOLEUCYL-TRNA SYNTHETASE"/>
    <property type="match status" value="1"/>
</dbReference>
<evidence type="ECO:0000256" key="10">
    <source>
        <dbReference type="RuleBase" id="RU363035"/>
    </source>
</evidence>
<dbReference type="FunFam" id="3.40.50.620:FF:000133">
    <property type="entry name" value="Isoleucyl-tRNA synthetase, cytoplasmic"/>
    <property type="match status" value="1"/>
</dbReference>
<dbReference type="GO" id="GO:0002161">
    <property type="term" value="F:aminoacyl-tRNA deacylase activity"/>
    <property type="evidence" value="ECO:0007669"/>
    <property type="project" value="InterPro"/>
</dbReference>
<dbReference type="Pfam" id="PF19302">
    <property type="entry name" value="DUF5915"/>
    <property type="match status" value="1"/>
</dbReference>
<dbReference type="FunFam" id="3.40.50.620:FF:000023">
    <property type="entry name" value="Isoleucyl-tRNA synthetase,cytoplasmic"/>
    <property type="match status" value="1"/>
</dbReference>
<dbReference type="InterPro" id="IPR023586">
    <property type="entry name" value="Ile-tRNA-ligase_type2"/>
</dbReference>
<dbReference type="InterPro" id="IPR014729">
    <property type="entry name" value="Rossmann-like_a/b/a_fold"/>
</dbReference>
<evidence type="ECO:0000313" key="14">
    <source>
        <dbReference type="EMBL" id="PFH31744.1"/>
    </source>
</evidence>
<dbReference type="PROSITE" id="PS00178">
    <property type="entry name" value="AA_TRNA_LIGASE_I"/>
    <property type="match status" value="1"/>
</dbReference>
<dbReference type="GeneID" id="40307296"/>
<evidence type="ECO:0000259" key="12">
    <source>
        <dbReference type="Pfam" id="PF00133"/>
    </source>
</evidence>
<dbReference type="RefSeq" id="XP_029215753.1">
    <property type="nucleotide sequence ID" value="XM_029360938.1"/>
</dbReference>
<dbReference type="PRINTS" id="PR00984">
    <property type="entry name" value="TRNASYNTHILE"/>
</dbReference>
<evidence type="ECO:0000256" key="4">
    <source>
        <dbReference type="ARBA" id="ARBA00022741"/>
    </source>
</evidence>
<dbReference type="KEGG" id="bbes:BESB_022360"/>
<evidence type="ECO:0000256" key="5">
    <source>
        <dbReference type="ARBA" id="ARBA00022840"/>
    </source>
</evidence>
<dbReference type="GO" id="GO:0006428">
    <property type="term" value="P:isoleucyl-tRNA aminoacylation"/>
    <property type="evidence" value="ECO:0007669"/>
    <property type="project" value="InterPro"/>
</dbReference>
<name>A0A2A9M3E6_BESBE</name>
<keyword evidence="7 10" id="KW-0030">Aminoacyl-tRNA synthetase</keyword>
<dbReference type="HAMAP" id="MF_02003">
    <property type="entry name" value="Ile_tRNA_synth_type2"/>
    <property type="match status" value="1"/>
</dbReference>
<sequence>MTSLARTTASARNSVVSRFHFAAFSSPSSPSSSLASLKRATQSRRRSPGHGDNLVSDRSLWARTLPASPALSPEPVSALSRSRRLFHGAQRALSSFVPPFPGAQERLESGFQNHSPLTPVLSLERPPSDARSLQSHAVAMAAPSAMTFEALPERPDFPKEEEKILEEWRAKKTFQRSLEMSKGKPVFTFYDGPPFATGLPHYGHILAGTIKDVVTRYAHQTGHHVDRRFGWDCHGLPVEFEIDKSLGITSRHEIIEMGIDKYNEKCRSIVMRYANEWRSVVERMGRWIDFDNDYKTLDTNFMETVWWVFKQLFDKGYVYRANKIMPFSTACSTPLSNFEANQNYKDVKDPSIVVAFTCVEDNSAGVPVDFLAWTTTPWTLPSNLALCVNPELTYLQLRHKASNRDWVLCESRVDWLLKQMKLDLEKDFEVVDRFPGAALKGKKYRPLFEFFNAEPRDGKKIITFRGTGFRILADNYVSDDSGTGIVHCAPAFGEDDFRVCMEQGVIAQGGPLACPVDDNGLMTAEVGEELAGLYIKEADKVVKKLLKADGRLLVNADCVHSYPHCWRSETPLIYRAVPSWFVRVEPLRERLVRANEETYWVPAFVKEKRFKNWLADARDWCVSRNRFWGTPIPLWTNEDFSQIVCIGSLEELQKYTDKELTDIHRHFIDDIVIPDPRGDAYPPLKRVPEVFDCWFESGSMPYGQIHYPFENNEVFEKGFPADFIAEGLDQTRGWFYTLMVISTALYDKPPFKNLIVNGLVLAADGRKMSKRLRNYPDPMEVVHAHGADALRLYLVNSPVVKAETLRFRTEGVKDVVKDVLLPWFHACRFFVQEAIRFETSGAHKFQPCKPSALKAKGNSMDRWILSSTQSLVKFVHQEMQAYRLYTVIPRLLHFLDQLTNWYVRLNRDRMRGAMGDDEAATSLQTLFDVLLTTVLCMAPLTPFMSELLYQTLKRALPAAHPLLAESVHFLMLPAVAEDVLDSTIERQMGRMQTVINLGRAMRERQRVPVKTPVRCLTVLHADSEYISDIQELEAYVKEELNLIELEVSNDKSGVVLSAAPNFKRLGARVGKDMRAIQQAVQNLSHADLEKFEQTGTLRLLDGKHELGPEDLTLQRTLKKSEENPHLVVEGDNSVMVFMDFTPDDSLQRKAVAREVANRVQKLRKEHNLSQTDRVEMHAFSVDADFHSLLKEESAYIAKCLRRDLHLLEGSPQANGDGTMLCHEEMEVSGKPLTVVFVRN</sequence>
<feature type="domain" description="Aminoacyl-tRNA synthetase class Ia" evidence="12">
    <location>
        <begin position="163"/>
        <end position="805"/>
    </location>
</feature>
<evidence type="ECO:0000256" key="8">
    <source>
        <dbReference type="ARBA" id="ARBA00032665"/>
    </source>
</evidence>
<dbReference type="Pfam" id="PF00133">
    <property type="entry name" value="tRNA-synt_1"/>
    <property type="match status" value="1"/>
</dbReference>
<accession>A0A2A9M3E6</accession>
<dbReference type="PANTHER" id="PTHR42780:SF1">
    <property type="entry name" value="ISOLEUCINE--TRNA LIGASE, CYTOPLASMIC"/>
    <property type="match status" value="1"/>
</dbReference>
<evidence type="ECO:0000256" key="3">
    <source>
        <dbReference type="ARBA" id="ARBA00022598"/>
    </source>
</evidence>
<comment type="caution">
    <text evidence="14">The sequence shown here is derived from an EMBL/GenBank/DDBJ whole genome shotgun (WGS) entry which is preliminary data.</text>
</comment>
<dbReference type="SUPFAM" id="SSF47323">
    <property type="entry name" value="Anticodon-binding domain of a subclass of class I aminoacyl-tRNA synthetases"/>
    <property type="match status" value="1"/>
</dbReference>
<protein>
    <recommendedName>
        <fullName evidence="2">isoleucine--tRNA ligase</fullName>
        <ecNumber evidence="2">6.1.1.5</ecNumber>
    </recommendedName>
    <alternativeName>
        <fullName evidence="8">Isoleucyl-tRNA synthetase</fullName>
    </alternativeName>
</protein>
<keyword evidence="4 10" id="KW-0547">Nucleotide-binding</keyword>
<evidence type="ECO:0000256" key="6">
    <source>
        <dbReference type="ARBA" id="ARBA00022917"/>
    </source>
</evidence>
<organism evidence="14 15">
    <name type="scientific">Besnoitia besnoiti</name>
    <name type="common">Apicomplexan protozoan</name>
    <dbReference type="NCBI Taxonomy" id="94643"/>
    <lineage>
        <taxon>Eukaryota</taxon>
        <taxon>Sar</taxon>
        <taxon>Alveolata</taxon>
        <taxon>Apicomplexa</taxon>
        <taxon>Conoidasida</taxon>
        <taxon>Coccidia</taxon>
        <taxon>Eucoccidiorida</taxon>
        <taxon>Eimeriorina</taxon>
        <taxon>Sarcocystidae</taxon>
        <taxon>Besnoitia</taxon>
    </lineage>
</organism>
<dbReference type="STRING" id="94643.A0A2A9M3E6"/>
<keyword evidence="5 10" id="KW-0067">ATP-binding</keyword>
<dbReference type="FunFam" id="1.10.730.10:FF:000004">
    <property type="entry name" value="Isoleucyl-tRNA synthetase, cytoplasmic"/>
    <property type="match status" value="1"/>
</dbReference>
<evidence type="ECO:0000256" key="2">
    <source>
        <dbReference type="ARBA" id="ARBA00013165"/>
    </source>
</evidence>
<dbReference type="InterPro" id="IPR013155">
    <property type="entry name" value="M/V/L/I-tRNA-synth_anticd-bd"/>
</dbReference>
<gene>
    <name evidence="14" type="ORF">BESB_022360</name>
</gene>
<feature type="compositionally biased region" description="Low complexity" evidence="11">
    <location>
        <begin position="25"/>
        <end position="37"/>
    </location>
</feature>
<evidence type="ECO:0000256" key="7">
    <source>
        <dbReference type="ARBA" id="ARBA00023146"/>
    </source>
</evidence>
<dbReference type="CDD" id="cd07961">
    <property type="entry name" value="Anticodon_Ia_Ile_ABEc"/>
    <property type="match status" value="1"/>
</dbReference>
<dbReference type="Proteomes" id="UP000224006">
    <property type="component" value="Chromosome XII"/>
</dbReference>
<keyword evidence="15" id="KW-1185">Reference proteome</keyword>
<dbReference type="GO" id="GO:0005524">
    <property type="term" value="F:ATP binding"/>
    <property type="evidence" value="ECO:0007669"/>
    <property type="project" value="UniProtKB-KW"/>
</dbReference>
<dbReference type="AlphaFoldDB" id="A0A2A9M3E6"/>
<evidence type="ECO:0000313" key="15">
    <source>
        <dbReference type="Proteomes" id="UP000224006"/>
    </source>
</evidence>
<dbReference type="VEuPathDB" id="ToxoDB:BESB_022360"/>
<dbReference type="InterPro" id="IPR009080">
    <property type="entry name" value="tRNAsynth_Ia_anticodon-bd"/>
</dbReference>
<feature type="region of interest" description="Disordered" evidence="11">
    <location>
        <begin position="25"/>
        <end position="55"/>
    </location>
</feature>
<dbReference type="Gene3D" id="3.90.740.10">
    <property type="entry name" value="Valyl/Leucyl/Isoleucyl-tRNA synthetase, editing domain"/>
    <property type="match status" value="1"/>
</dbReference>
<feature type="domain" description="Methionyl/Valyl/Leucyl/Isoleucyl-tRNA synthetase anticodon-binding" evidence="13">
    <location>
        <begin position="861"/>
        <end position="1014"/>
    </location>
</feature>
<comment type="catalytic activity">
    <reaction evidence="9">
        <text>tRNA(Ile) + L-isoleucine + ATP = L-isoleucyl-tRNA(Ile) + AMP + diphosphate</text>
        <dbReference type="Rhea" id="RHEA:11060"/>
        <dbReference type="Rhea" id="RHEA-COMP:9666"/>
        <dbReference type="Rhea" id="RHEA-COMP:9695"/>
        <dbReference type="ChEBI" id="CHEBI:30616"/>
        <dbReference type="ChEBI" id="CHEBI:33019"/>
        <dbReference type="ChEBI" id="CHEBI:58045"/>
        <dbReference type="ChEBI" id="CHEBI:78442"/>
        <dbReference type="ChEBI" id="CHEBI:78528"/>
        <dbReference type="ChEBI" id="CHEBI:456215"/>
        <dbReference type="EC" id="6.1.1.5"/>
    </reaction>
</comment>
<proteinExistence type="inferred from homology"/>
<dbReference type="SUPFAM" id="SSF52374">
    <property type="entry name" value="Nucleotidylyl transferase"/>
    <property type="match status" value="1"/>
</dbReference>
<dbReference type="EC" id="6.1.1.5" evidence="2"/>
<dbReference type="SUPFAM" id="SSF50677">
    <property type="entry name" value="ValRS/IleRS/LeuRS editing domain"/>
    <property type="match status" value="1"/>
</dbReference>
<dbReference type="InterPro" id="IPR033709">
    <property type="entry name" value="Anticodon_Ile_ABEc"/>
</dbReference>
<keyword evidence="6 10" id="KW-0648">Protein biosynthesis</keyword>
<dbReference type="InterPro" id="IPR002300">
    <property type="entry name" value="aa-tRNA-synth_Ia"/>
</dbReference>
<evidence type="ECO:0000256" key="9">
    <source>
        <dbReference type="ARBA" id="ARBA00048359"/>
    </source>
</evidence>
<dbReference type="Gene3D" id="3.40.50.620">
    <property type="entry name" value="HUPs"/>
    <property type="match status" value="2"/>
</dbReference>
<dbReference type="InterPro" id="IPR009008">
    <property type="entry name" value="Val/Leu/Ile-tRNA-synth_edit"/>
</dbReference>
<dbReference type="InterPro" id="IPR002301">
    <property type="entry name" value="Ile-tRNA-ligase"/>
</dbReference>
<dbReference type="GO" id="GO:0004822">
    <property type="term" value="F:isoleucine-tRNA ligase activity"/>
    <property type="evidence" value="ECO:0007669"/>
    <property type="project" value="UniProtKB-EC"/>
</dbReference>
<dbReference type="Gene3D" id="1.10.730.10">
    <property type="entry name" value="Isoleucyl-tRNA Synthetase, Domain 1"/>
    <property type="match status" value="1"/>
</dbReference>
<dbReference type="GO" id="GO:0000049">
    <property type="term" value="F:tRNA binding"/>
    <property type="evidence" value="ECO:0007669"/>
    <property type="project" value="InterPro"/>
</dbReference>
<evidence type="ECO:0000256" key="1">
    <source>
        <dbReference type="ARBA" id="ARBA00005594"/>
    </source>
</evidence>
<keyword evidence="3 10" id="KW-0436">Ligase</keyword>
<comment type="similarity">
    <text evidence="1 10">Belongs to the class-I aminoacyl-tRNA synthetase family.</text>
</comment>
<dbReference type="Pfam" id="PF08264">
    <property type="entry name" value="Anticodon_1"/>
    <property type="match status" value="1"/>
</dbReference>
<dbReference type="EMBL" id="NWUJ01000013">
    <property type="protein sequence ID" value="PFH31744.1"/>
    <property type="molecule type" value="Genomic_DNA"/>
</dbReference>
<dbReference type="OrthoDB" id="1706657at2759"/>
<evidence type="ECO:0000259" key="13">
    <source>
        <dbReference type="Pfam" id="PF08264"/>
    </source>
</evidence>
<evidence type="ECO:0000256" key="11">
    <source>
        <dbReference type="SAM" id="MobiDB-lite"/>
    </source>
</evidence>
<dbReference type="CDD" id="cd00818">
    <property type="entry name" value="IleRS_core"/>
    <property type="match status" value="1"/>
</dbReference>
<dbReference type="InterPro" id="IPR001412">
    <property type="entry name" value="aa-tRNA-synth_I_CS"/>
</dbReference>
<dbReference type="NCBIfam" id="TIGR00392">
    <property type="entry name" value="ileS"/>
    <property type="match status" value="1"/>
</dbReference>